<evidence type="ECO:0000256" key="8">
    <source>
        <dbReference type="ARBA" id="ARBA00023125"/>
    </source>
</evidence>
<keyword evidence="9 16" id="KW-0371">Homeobox</keyword>
<evidence type="ECO:0000256" key="14">
    <source>
        <dbReference type="ARBA" id="ARBA00069615"/>
    </source>
</evidence>
<evidence type="ECO:0000256" key="4">
    <source>
        <dbReference type="ARBA" id="ARBA00022737"/>
    </source>
</evidence>
<dbReference type="SMART" id="SM00132">
    <property type="entry name" value="LIM"/>
    <property type="match status" value="2"/>
</dbReference>
<dbReference type="CDD" id="cd09371">
    <property type="entry name" value="LIM1_Lmx1b"/>
    <property type="match status" value="1"/>
</dbReference>
<proteinExistence type="predicted"/>
<dbReference type="CDD" id="cd00086">
    <property type="entry name" value="homeodomain"/>
    <property type="match status" value="1"/>
</dbReference>
<evidence type="ECO:0000256" key="6">
    <source>
        <dbReference type="ARBA" id="ARBA00023015"/>
    </source>
</evidence>
<comment type="function">
    <text evidence="13">Acts as a transcriptional activator by binding to an A/T-rich sequence, the FLAT element, in the insulin gene promoter. Required for development of the roof plate and, in turn, for specification of dorsal cell fates in the CNS and developing vertebrae.</text>
</comment>
<dbReference type="FunFam" id="2.10.110.10:FF:000006">
    <property type="entry name" value="LIM homeobox transcription factor 1-beta"/>
    <property type="match status" value="1"/>
</dbReference>
<keyword evidence="11" id="KW-0804">Transcription</keyword>
<evidence type="ECO:0000259" key="21">
    <source>
        <dbReference type="PROSITE" id="PS50071"/>
    </source>
</evidence>
<dbReference type="RefSeq" id="XP_032814924.1">
    <property type="nucleotide sequence ID" value="XM_032959033.1"/>
</dbReference>
<dbReference type="PANTHER" id="PTHR24208:SF166">
    <property type="entry name" value="LIM HOMEOBOX TRANSCRIPTION FACTOR 1 ALPHA, ISOFORM B"/>
    <property type="match status" value="1"/>
</dbReference>
<evidence type="ECO:0000256" key="9">
    <source>
        <dbReference type="ARBA" id="ARBA00023155"/>
    </source>
</evidence>
<evidence type="ECO:0000256" key="11">
    <source>
        <dbReference type="ARBA" id="ARBA00023163"/>
    </source>
</evidence>
<dbReference type="Pfam" id="PF00046">
    <property type="entry name" value="Homeodomain"/>
    <property type="match status" value="1"/>
</dbReference>
<evidence type="ECO:0000256" key="2">
    <source>
        <dbReference type="ARBA" id="ARBA00022473"/>
    </source>
</evidence>
<keyword evidence="22" id="KW-1185">Reference proteome</keyword>
<keyword evidence="12 16" id="KW-0539">Nucleus</keyword>
<keyword evidence="10" id="KW-0010">Activator</keyword>
<dbReference type="InterPro" id="IPR050453">
    <property type="entry name" value="LIM_Homeobox_TF"/>
</dbReference>
<dbReference type="PROSITE" id="PS50071">
    <property type="entry name" value="HOMEOBOX_2"/>
    <property type="match status" value="1"/>
</dbReference>
<keyword evidence="8 16" id="KW-0238">DNA-binding</keyword>
<evidence type="ECO:0000256" key="15">
    <source>
        <dbReference type="ARBA" id="ARBA00084001"/>
    </source>
</evidence>
<feature type="DNA-binding region" description="Homeobox" evidence="16">
    <location>
        <begin position="194"/>
        <end position="253"/>
    </location>
</feature>
<sequence length="402" mass="44074">MPKVAVARDGTGGDDATRRPESGEVCAGCARPIEDRFLLRVSDSSWHERCLQCAACRQPLTRSCYTRERRNYCRPDYDKLFGRKCAGCMGSVAPSELVMRALESVYHLGCFSCCVCERPLRKGDEFVLKEGQLFCRPDYERERDMLSSASPDASDSVKSEDEDGVKGSPGGAPGAKGGGGGGGSGSDEKDPKRPKRPRTILTTQQRRAFKASFEVSSKPCRKVRESLAAETGLSVRVVQVWFQNQRAKMKKLARRQIQQEQGQSGQRLGPGRGAARGVRRMKEEGEVMMDVFSPSPVDMMSGAMEGMMSPFTQLPHAHVMEAASSSYQPDPFQQGLTPPQMPGDAMNPYGSDPMFQEMEGDTSLSGLSDCLLACVEPITALQPRVGNPIDRLYSMQSSYFTS</sequence>
<evidence type="ECO:0000313" key="23">
    <source>
        <dbReference type="RefSeq" id="XP_032814924.1"/>
    </source>
</evidence>
<dbReference type="AlphaFoldDB" id="A0AAJ7WYJ3"/>
<comment type="subcellular location">
    <subcellularLocation>
        <location evidence="1 16 18">Nucleus</location>
    </subcellularLocation>
</comment>
<feature type="domain" description="LIM zinc-binding" evidence="20">
    <location>
        <begin position="83"/>
        <end position="145"/>
    </location>
</feature>
<dbReference type="SUPFAM" id="SSF57716">
    <property type="entry name" value="Glucocorticoid receptor-like (DNA-binding domain)"/>
    <property type="match status" value="2"/>
</dbReference>
<dbReference type="Gene3D" id="2.10.110.10">
    <property type="entry name" value="Cysteine Rich Protein"/>
    <property type="match status" value="2"/>
</dbReference>
<keyword evidence="6" id="KW-0805">Transcription regulation</keyword>
<dbReference type="InterPro" id="IPR009057">
    <property type="entry name" value="Homeodomain-like_sf"/>
</dbReference>
<dbReference type="InterPro" id="IPR017970">
    <property type="entry name" value="Homeobox_CS"/>
</dbReference>
<name>A0AAJ7WYJ3_PETMA</name>
<dbReference type="GO" id="GO:0005634">
    <property type="term" value="C:nucleus"/>
    <property type="evidence" value="ECO:0007669"/>
    <property type="project" value="UniProtKB-SubCell"/>
</dbReference>
<keyword evidence="7 17" id="KW-0440">LIM domain</keyword>
<keyword evidence="3 17" id="KW-0479">Metal-binding</keyword>
<evidence type="ECO:0000256" key="3">
    <source>
        <dbReference type="ARBA" id="ARBA00022723"/>
    </source>
</evidence>
<evidence type="ECO:0000256" key="5">
    <source>
        <dbReference type="ARBA" id="ARBA00022833"/>
    </source>
</evidence>
<reference evidence="23" key="1">
    <citation type="submission" date="2025-08" db="UniProtKB">
        <authorList>
            <consortium name="RefSeq"/>
        </authorList>
    </citation>
    <scope>IDENTIFICATION</scope>
    <source>
        <tissue evidence="23">Sperm</tissue>
    </source>
</reference>
<dbReference type="Pfam" id="PF00412">
    <property type="entry name" value="LIM"/>
    <property type="match status" value="2"/>
</dbReference>
<dbReference type="FunFam" id="2.10.110.10:FF:000040">
    <property type="entry name" value="LIM homeobox transcription factor 1 beta"/>
    <property type="match status" value="1"/>
</dbReference>
<feature type="domain" description="LIM zinc-binding" evidence="20">
    <location>
        <begin position="24"/>
        <end position="82"/>
    </location>
</feature>
<dbReference type="GO" id="GO:0071542">
    <property type="term" value="P:dopaminergic neuron differentiation"/>
    <property type="evidence" value="ECO:0007669"/>
    <property type="project" value="UniProtKB-ARBA"/>
</dbReference>
<feature type="domain" description="Homeobox" evidence="21">
    <location>
        <begin position="192"/>
        <end position="252"/>
    </location>
</feature>
<dbReference type="PROSITE" id="PS00478">
    <property type="entry name" value="LIM_DOMAIN_1"/>
    <property type="match status" value="2"/>
</dbReference>
<dbReference type="SMART" id="SM00389">
    <property type="entry name" value="HOX"/>
    <property type="match status" value="1"/>
</dbReference>
<evidence type="ECO:0000256" key="18">
    <source>
        <dbReference type="RuleBase" id="RU000682"/>
    </source>
</evidence>
<keyword evidence="4" id="KW-0677">Repeat</keyword>
<accession>A0AAJ7WYJ3</accession>
<feature type="region of interest" description="Disordered" evidence="19">
    <location>
        <begin position="145"/>
        <end position="201"/>
    </location>
</feature>
<dbReference type="Proteomes" id="UP001318040">
    <property type="component" value="Chromosome 22"/>
</dbReference>
<evidence type="ECO:0000256" key="16">
    <source>
        <dbReference type="PROSITE-ProRule" id="PRU00108"/>
    </source>
</evidence>
<evidence type="ECO:0000256" key="1">
    <source>
        <dbReference type="ARBA" id="ARBA00004123"/>
    </source>
</evidence>
<keyword evidence="2" id="KW-0217">Developmental protein</keyword>
<keyword evidence="5 17" id="KW-0862">Zinc</keyword>
<evidence type="ECO:0000256" key="17">
    <source>
        <dbReference type="PROSITE-ProRule" id="PRU00125"/>
    </source>
</evidence>
<dbReference type="PROSITE" id="PS00027">
    <property type="entry name" value="HOMEOBOX_1"/>
    <property type="match status" value="1"/>
</dbReference>
<evidence type="ECO:0000256" key="13">
    <source>
        <dbReference type="ARBA" id="ARBA00056241"/>
    </source>
</evidence>
<dbReference type="GO" id="GO:0000981">
    <property type="term" value="F:DNA-binding transcription factor activity, RNA polymerase II-specific"/>
    <property type="evidence" value="ECO:0007669"/>
    <property type="project" value="InterPro"/>
</dbReference>
<evidence type="ECO:0000256" key="10">
    <source>
        <dbReference type="ARBA" id="ARBA00023159"/>
    </source>
</evidence>
<dbReference type="GO" id="GO:0000977">
    <property type="term" value="F:RNA polymerase II transcription regulatory region sequence-specific DNA binding"/>
    <property type="evidence" value="ECO:0007669"/>
    <property type="project" value="TreeGrafter"/>
</dbReference>
<evidence type="ECO:0000313" key="22">
    <source>
        <dbReference type="Proteomes" id="UP001318040"/>
    </source>
</evidence>
<dbReference type="GO" id="GO:0046872">
    <property type="term" value="F:metal ion binding"/>
    <property type="evidence" value="ECO:0007669"/>
    <property type="project" value="UniProtKB-KW"/>
</dbReference>
<feature type="compositionally biased region" description="Gly residues" evidence="19">
    <location>
        <begin position="167"/>
        <end position="185"/>
    </location>
</feature>
<dbReference type="InterPro" id="IPR001356">
    <property type="entry name" value="HD"/>
</dbReference>
<dbReference type="SUPFAM" id="SSF46689">
    <property type="entry name" value="Homeodomain-like"/>
    <property type="match status" value="1"/>
</dbReference>
<dbReference type="InterPro" id="IPR001781">
    <property type="entry name" value="Znf_LIM"/>
</dbReference>
<dbReference type="FunFam" id="1.10.10.60:FF:000095">
    <property type="entry name" value="LIM homeobox transcription factor 1 beta"/>
    <property type="match status" value="1"/>
</dbReference>
<dbReference type="PROSITE" id="PS50023">
    <property type="entry name" value="LIM_DOMAIN_2"/>
    <property type="match status" value="2"/>
</dbReference>
<feature type="region of interest" description="Disordered" evidence="19">
    <location>
        <begin position="1"/>
        <end position="21"/>
    </location>
</feature>
<evidence type="ECO:0000256" key="12">
    <source>
        <dbReference type="ARBA" id="ARBA00023242"/>
    </source>
</evidence>
<dbReference type="KEGG" id="pmrn:116945004"/>
<evidence type="ECO:0000256" key="19">
    <source>
        <dbReference type="SAM" id="MobiDB-lite"/>
    </source>
</evidence>
<protein>
    <recommendedName>
        <fullName evidence="14">LIM homeobox transcription factor 1-alpha</fullName>
    </recommendedName>
    <alternativeName>
        <fullName evidence="15">LIM/homeobox protein LMX1A</fullName>
    </alternativeName>
</protein>
<evidence type="ECO:0000259" key="20">
    <source>
        <dbReference type="PROSITE" id="PS50023"/>
    </source>
</evidence>
<gene>
    <name evidence="23" type="primary">LOC116945004</name>
</gene>
<organism evidence="22 23">
    <name type="scientific">Petromyzon marinus</name>
    <name type="common">Sea lamprey</name>
    <dbReference type="NCBI Taxonomy" id="7757"/>
    <lineage>
        <taxon>Eukaryota</taxon>
        <taxon>Metazoa</taxon>
        <taxon>Chordata</taxon>
        <taxon>Craniata</taxon>
        <taxon>Vertebrata</taxon>
        <taxon>Cyclostomata</taxon>
        <taxon>Hyperoartia</taxon>
        <taxon>Petromyzontiformes</taxon>
        <taxon>Petromyzontidae</taxon>
        <taxon>Petromyzon</taxon>
    </lineage>
</organism>
<evidence type="ECO:0000256" key="7">
    <source>
        <dbReference type="ARBA" id="ARBA00023038"/>
    </source>
</evidence>
<dbReference type="Gene3D" id="1.10.10.60">
    <property type="entry name" value="Homeodomain-like"/>
    <property type="match status" value="1"/>
</dbReference>
<dbReference type="PANTHER" id="PTHR24208">
    <property type="entry name" value="LIM/HOMEOBOX PROTEIN LHX"/>
    <property type="match status" value="1"/>
</dbReference>
<dbReference type="GeneID" id="116945004"/>